<comment type="similarity">
    <text evidence="3 9">Belongs to the muconolactone Delta-isomerase family.</text>
</comment>
<evidence type="ECO:0000256" key="4">
    <source>
        <dbReference type="ARBA" id="ARBA00011365"/>
    </source>
</evidence>
<dbReference type="InterPro" id="IPR003464">
    <property type="entry name" value="Muconolactone_d_Isoase"/>
</dbReference>
<name>A0A0D0PN27_PSEFL</name>
<keyword evidence="6 9" id="KW-0058">Aromatic hydrocarbons catabolism</keyword>
<evidence type="ECO:0000256" key="3">
    <source>
        <dbReference type="ARBA" id="ARBA00010882"/>
    </source>
</evidence>
<dbReference type="GO" id="GO:0016159">
    <property type="term" value="F:muconolactone delta-isomerase activity"/>
    <property type="evidence" value="ECO:0007669"/>
    <property type="project" value="UniProtKB-UniRule"/>
</dbReference>
<evidence type="ECO:0000256" key="6">
    <source>
        <dbReference type="ARBA" id="ARBA00022797"/>
    </source>
</evidence>
<evidence type="ECO:0000256" key="1">
    <source>
        <dbReference type="ARBA" id="ARBA00001739"/>
    </source>
</evidence>
<dbReference type="SUPFAM" id="SSF54909">
    <property type="entry name" value="Dimeric alpha+beta barrel"/>
    <property type="match status" value="1"/>
</dbReference>
<evidence type="ECO:0000256" key="5">
    <source>
        <dbReference type="ARBA" id="ARBA00012070"/>
    </source>
</evidence>
<evidence type="ECO:0000256" key="7">
    <source>
        <dbReference type="ARBA" id="ARBA00023235"/>
    </source>
</evidence>
<dbReference type="Pfam" id="PF02426">
    <property type="entry name" value="MIase"/>
    <property type="match status" value="1"/>
</dbReference>
<reference evidence="11 12" key="1">
    <citation type="submission" date="2015-01" db="EMBL/GenBank/DDBJ databases">
        <title>Draft Genome Sequence of the Biocontrol and Plant Growth-Promoting Rhizobacteria (PGPR) Pseudomonas fluorescens UM270.</title>
        <authorList>
            <person name="Hernandez-Salmeron J.E."/>
            <person name="Santoyo G."/>
            <person name="Moreno-Hagelsieb G."/>
            <person name="Hernandez-Leon R."/>
        </authorList>
    </citation>
    <scope>NUCLEOTIDE SEQUENCE [LARGE SCALE GENOMIC DNA]</scope>
    <source>
        <strain evidence="11 12">UM270</strain>
    </source>
</reference>
<dbReference type="Gene3D" id="3.30.70.1060">
    <property type="entry name" value="Dimeric alpha+beta barrel"/>
    <property type="match status" value="1"/>
</dbReference>
<dbReference type="NCBIfam" id="TIGR03221">
    <property type="entry name" value="muco_delta"/>
    <property type="match status" value="1"/>
</dbReference>
<dbReference type="InterPro" id="IPR026029">
    <property type="entry name" value="MLI_dom"/>
</dbReference>
<dbReference type="AlphaFoldDB" id="A0A0D0PN27"/>
<dbReference type="EMBL" id="JXNZ01000046">
    <property type="protein sequence ID" value="KIQ60073.1"/>
    <property type="molecule type" value="Genomic_DNA"/>
</dbReference>
<evidence type="ECO:0000259" key="10">
    <source>
        <dbReference type="Pfam" id="PF02426"/>
    </source>
</evidence>
<dbReference type="InterPro" id="IPR011008">
    <property type="entry name" value="Dimeric_a/b-barrel"/>
</dbReference>
<accession>A0A0D0PN27</accession>
<evidence type="ECO:0000256" key="8">
    <source>
        <dbReference type="NCBIfam" id="TIGR03221"/>
    </source>
</evidence>
<dbReference type="UniPathway" id="UPA00157">
    <property type="reaction ID" value="UER00260"/>
</dbReference>
<comment type="caution">
    <text evidence="11">The sequence shown here is derived from an EMBL/GenBank/DDBJ whole genome shotgun (WGS) entry which is preliminary data.</text>
</comment>
<evidence type="ECO:0000313" key="11">
    <source>
        <dbReference type="EMBL" id="KIQ60073.1"/>
    </source>
</evidence>
<dbReference type="Proteomes" id="UP000032101">
    <property type="component" value="Unassembled WGS sequence"/>
</dbReference>
<sequence>MLFHVKMTVNLPVDMNPERAARLKADEKALAQRLQAQGTWRHLWRIAGLYANYSVFDVDSVQRLHDLLMQLPLYPYMAIEVTAMCRHPSSIHEDDR</sequence>
<organism evidence="11 12">
    <name type="scientific">Pseudomonas fluorescens</name>
    <dbReference type="NCBI Taxonomy" id="294"/>
    <lineage>
        <taxon>Bacteria</taxon>
        <taxon>Pseudomonadati</taxon>
        <taxon>Pseudomonadota</taxon>
        <taxon>Gammaproteobacteria</taxon>
        <taxon>Pseudomonadales</taxon>
        <taxon>Pseudomonadaceae</taxon>
        <taxon>Pseudomonas</taxon>
    </lineage>
</organism>
<dbReference type="PATRIC" id="fig|294.124.peg.1508"/>
<evidence type="ECO:0000256" key="2">
    <source>
        <dbReference type="ARBA" id="ARBA00005193"/>
    </source>
</evidence>
<dbReference type="RefSeq" id="WP_042729150.1">
    <property type="nucleotide sequence ID" value="NZ_JXNZ01000046.1"/>
</dbReference>
<keyword evidence="7 9" id="KW-0413">Isomerase</keyword>
<comment type="subunit">
    <text evidence="4">Homodecamer.</text>
</comment>
<dbReference type="EC" id="5.3.3.4" evidence="5 8"/>
<dbReference type="PIRSF" id="PIRSF001486">
    <property type="entry name" value="CatC"/>
    <property type="match status" value="1"/>
</dbReference>
<protein>
    <recommendedName>
        <fullName evidence="5 8">Muconolactone Delta-isomerase</fullName>
        <shortName evidence="9">MIase</shortName>
        <ecNumber evidence="5 8">5.3.3.4</ecNumber>
    </recommendedName>
</protein>
<dbReference type="GO" id="GO:0042952">
    <property type="term" value="P:beta-ketoadipate pathway"/>
    <property type="evidence" value="ECO:0007669"/>
    <property type="project" value="UniProtKB-UniRule"/>
</dbReference>
<gene>
    <name evidence="11" type="ORF">RL74_07345</name>
</gene>
<evidence type="ECO:0000313" key="12">
    <source>
        <dbReference type="Proteomes" id="UP000032101"/>
    </source>
</evidence>
<proteinExistence type="inferred from homology"/>
<feature type="domain" description="Muconolactone isomerase" evidence="10">
    <location>
        <begin position="1"/>
        <end position="89"/>
    </location>
</feature>
<dbReference type="OrthoDB" id="2889526at2"/>
<comment type="catalytic activity">
    <reaction evidence="1 9">
        <text>(S)-muconolactone = (4,5-dihydro-5-oxofuran-2-yl)-acetate</text>
        <dbReference type="Rhea" id="RHEA:12348"/>
        <dbReference type="ChEBI" id="CHEBI:58425"/>
        <dbReference type="ChEBI" id="CHEBI:58736"/>
        <dbReference type="EC" id="5.3.3.4"/>
    </reaction>
</comment>
<comment type="pathway">
    <text evidence="2 9">Aromatic compound metabolism; beta-ketoadipate pathway; 5-oxo-4,5-dihydro-2-furylacetate from catechol: step 3/3.</text>
</comment>
<evidence type="ECO:0000256" key="9">
    <source>
        <dbReference type="PIRNR" id="PIRNR001486"/>
    </source>
</evidence>